<dbReference type="SUPFAM" id="SSF52540">
    <property type="entry name" value="P-loop containing nucleoside triphosphate hydrolases"/>
    <property type="match status" value="2"/>
</dbReference>
<name>A0AAW2Z452_9EUKA</name>
<comment type="similarity">
    <text evidence="1">Belongs to the AAA ATPase family.</text>
</comment>
<evidence type="ECO:0000256" key="1">
    <source>
        <dbReference type="ARBA" id="ARBA00006914"/>
    </source>
</evidence>
<dbReference type="GO" id="GO:0005524">
    <property type="term" value="F:ATP binding"/>
    <property type="evidence" value="ECO:0007669"/>
    <property type="project" value="UniProtKB-KW"/>
</dbReference>
<dbReference type="GO" id="GO:0016887">
    <property type="term" value="F:ATP hydrolysis activity"/>
    <property type="evidence" value="ECO:0007669"/>
    <property type="project" value="InterPro"/>
</dbReference>
<gene>
    <name evidence="6" type="ORF">AKO1_004921</name>
</gene>
<dbReference type="Gene3D" id="3.40.50.300">
    <property type="entry name" value="P-loop containing nucleotide triphosphate hydrolases"/>
    <property type="match status" value="2"/>
</dbReference>
<evidence type="ECO:0000259" key="5">
    <source>
        <dbReference type="SMART" id="SM00382"/>
    </source>
</evidence>
<dbReference type="InterPro" id="IPR003593">
    <property type="entry name" value="AAA+_ATPase"/>
</dbReference>
<feature type="domain" description="AAA+ ATPase" evidence="5">
    <location>
        <begin position="806"/>
        <end position="931"/>
    </location>
</feature>
<organism evidence="6 7">
    <name type="scientific">Acrasis kona</name>
    <dbReference type="NCBI Taxonomy" id="1008807"/>
    <lineage>
        <taxon>Eukaryota</taxon>
        <taxon>Discoba</taxon>
        <taxon>Heterolobosea</taxon>
        <taxon>Tetramitia</taxon>
        <taxon>Eutetramitia</taxon>
        <taxon>Acrasidae</taxon>
        <taxon>Acrasis</taxon>
    </lineage>
</organism>
<protein>
    <submittedName>
        <fullName evidence="6">AAA family ATPase</fullName>
    </submittedName>
</protein>
<evidence type="ECO:0000256" key="2">
    <source>
        <dbReference type="ARBA" id="ARBA00022741"/>
    </source>
</evidence>
<dbReference type="InterPro" id="IPR027417">
    <property type="entry name" value="P-loop_NTPase"/>
</dbReference>
<evidence type="ECO:0000313" key="7">
    <source>
        <dbReference type="Proteomes" id="UP001431209"/>
    </source>
</evidence>
<evidence type="ECO:0000256" key="4">
    <source>
        <dbReference type="SAM" id="MobiDB-lite"/>
    </source>
</evidence>
<dbReference type="Gene3D" id="1.10.8.60">
    <property type="match status" value="1"/>
</dbReference>
<dbReference type="InterPro" id="IPR054472">
    <property type="entry name" value="WHD"/>
</dbReference>
<dbReference type="PANTHER" id="PTHR23073">
    <property type="entry name" value="26S PROTEASOME REGULATORY SUBUNIT"/>
    <property type="match status" value="1"/>
</dbReference>
<dbReference type="AlphaFoldDB" id="A0AAW2Z452"/>
<dbReference type="InterPro" id="IPR003959">
    <property type="entry name" value="ATPase_AAA_core"/>
</dbReference>
<dbReference type="Pfam" id="PF22977">
    <property type="entry name" value="WHD"/>
    <property type="match status" value="1"/>
</dbReference>
<dbReference type="InterPro" id="IPR050221">
    <property type="entry name" value="26S_Proteasome_ATPase"/>
</dbReference>
<keyword evidence="7" id="KW-1185">Reference proteome</keyword>
<evidence type="ECO:0000313" key="6">
    <source>
        <dbReference type="EMBL" id="KAL0484135.1"/>
    </source>
</evidence>
<dbReference type="InterPro" id="IPR025662">
    <property type="entry name" value="Sigma_54_int_dom_ATP-bd_1"/>
</dbReference>
<sequence length="1020" mass="116122">MTDIKLREFYFGTSTLNFLKNLDKDASEPFKDASFVTANEHLIYVEHMMDWVKREFHAVYLKNDQHQQTIERTNGVLRMLTSTFDQIQSYINKRLDLTPEKSKPRIVRMCKELELTPKESKAVMLVLAAQCATDLAQFENNNVGPLAKFCGMDASEMLKFTDEQRNHIKQNLIQIDVSYRDALTSSVLKMPKEVMTALCGFTLSAEEFLKIDNTALSKVILEEEGSTGYTESAQQSSDLTNDRQQQQMTIDQELASLEEQLSDTNLTQEEEGEFDLYAYMKNEKANGNQDEASATKMEELDPSALQPYENDIDYLDDGFQYISTLIRIRKLEVEKDDPDRNLNSGERAAAFAKIRELQAKQRMLKAKCEKRIQITIDNKGFVPRLERLARIRNLTPFDQKILLCLVGFIISHDMTVALGNDQFRSWHNNITVGSLLFVLCSNLKSRISHRKHFYKKSCLVRDGMVYVDEKSTNDLFDCGVSVDRRMMDYITGLDCELDELVQGSRLYKSNVTVDQVILPDDKKQLIMDSTTHYQHLKMIRNRLGYHSDEHTSGGGLILLFFGESGTGKTMMANALSNHLHKKILTVNYSVATQGSNILRFVFRESKINDALLFLDECEGFFESRDKRLNPDVTGFLAEIDKHDGLIIMATNRAFDLDQAMHRRITLAVEFTAPDVVSRMNIWREQLPLKVDSSWLSKQVDIERLAMDYELTGGLIKNAAMQALGFAVARDSQNVLVSQSDLERAARLQLKGIAQSNEFDRRIIPKRSLNDLVLDEDLLKRLKDVIEYDKVKNVLYGRWGFADSKKGGTSVLISGPPGSGKSMCAEVLGYELGSALKVVDVMSIISQYTFNTSKNIETLFKEAKKTGAIIVMEMSTGNMSKSSDSKLDQSITNLLYNIEHYDGVIVLITDANSVDDMLLSRFRFVIQLKQPDELQRVKLWRSCIPNQVPLDGDVDFKKLAKTFHRFSGGAIYSAAFRACCKAVLDRRDLVNMNMLVEAAEMEQENQETNQWKTNAIKYIYS</sequence>
<dbReference type="PROSITE" id="PS00675">
    <property type="entry name" value="SIGMA54_INTERACT_1"/>
    <property type="match status" value="1"/>
</dbReference>
<evidence type="ECO:0000256" key="3">
    <source>
        <dbReference type="ARBA" id="ARBA00022840"/>
    </source>
</evidence>
<proteinExistence type="inferred from homology"/>
<dbReference type="EMBL" id="JAOPGA020001024">
    <property type="protein sequence ID" value="KAL0484135.1"/>
    <property type="molecule type" value="Genomic_DNA"/>
</dbReference>
<keyword evidence="3" id="KW-0067">ATP-binding</keyword>
<dbReference type="Pfam" id="PF00004">
    <property type="entry name" value="AAA"/>
    <property type="match status" value="2"/>
</dbReference>
<reference evidence="6 7" key="1">
    <citation type="submission" date="2024-03" db="EMBL/GenBank/DDBJ databases">
        <title>The Acrasis kona genome and developmental transcriptomes reveal deep origins of eukaryotic multicellular pathways.</title>
        <authorList>
            <person name="Sheikh S."/>
            <person name="Fu C.-J."/>
            <person name="Brown M.W."/>
            <person name="Baldauf S.L."/>
        </authorList>
    </citation>
    <scope>NUCLEOTIDE SEQUENCE [LARGE SCALE GENOMIC DNA]</scope>
    <source>
        <strain evidence="6 7">ATCC MYA-3509</strain>
    </source>
</reference>
<feature type="region of interest" description="Disordered" evidence="4">
    <location>
        <begin position="225"/>
        <end position="244"/>
    </location>
</feature>
<comment type="caution">
    <text evidence="6">The sequence shown here is derived from an EMBL/GenBank/DDBJ whole genome shotgun (WGS) entry which is preliminary data.</text>
</comment>
<dbReference type="Proteomes" id="UP001431209">
    <property type="component" value="Unassembled WGS sequence"/>
</dbReference>
<accession>A0AAW2Z452</accession>
<feature type="compositionally biased region" description="Polar residues" evidence="4">
    <location>
        <begin position="227"/>
        <end position="244"/>
    </location>
</feature>
<feature type="domain" description="AAA+ ATPase" evidence="5">
    <location>
        <begin position="554"/>
        <end position="674"/>
    </location>
</feature>
<keyword evidence="2" id="KW-0547">Nucleotide-binding</keyword>
<dbReference type="SMART" id="SM00382">
    <property type="entry name" value="AAA"/>
    <property type="match status" value="2"/>
</dbReference>